<evidence type="ECO:0000256" key="13">
    <source>
        <dbReference type="RuleBase" id="RU003785"/>
    </source>
</evidence>
<name>A0A926ISC8_9FIRM</name>
<dbReference type="GO" id="GO:0052381">
    <property type="term" value="F:tRNA dimethylallyltransferase activity"/>
    <property type="evidence" value="ECO:0007669"/>
    <property type="project" value="UniProtKB-UniRule"/>
</dbReference>
<evidence type="ECO:0000256" key="5">
    <source>
        <dbReference type="ARBA" id="ARBA00022694"/>
    </source>
</evidence>
<keyword evidence="7 10" id="KW-0067">ATP-binding</keyword>
<comment type="caution">
    <text evidence="14">The sequence shown here is derived from an EMBL/GenBank/DDBJ whole genome shotgun (WGS) entry which is preliminary data.</text>
</comment>
<evidence type="ECO:0000313" key="15">
    <source>
        <dbReference type="Proteomes" id="UP000647416"/>
    </source>
</evidence>
<accession>A0A926ISC8</accession>
<dbReference type="Pfam" id="PF01715">
    <property type="entry name" value="IPPT"/>
    <property type="match status" value="1"/>
</dbReference>
<feature type="binding site" evidence="10">
    <location>
        <begin position="16"/>
        <end position="21"/>
    </location>
    <ligand>
        <name>substrate</name>
    </ligand>
</feature>
<dbReference type="PANTHER" id="PTHR11088:SF60">
    <property type="entry name" value="TRNA DIMETHYLALLYLTRANSFERASE"/>
    <property type="match status" value="1"/>
</dbReference>
<evidence type="ECO:0000256" key="1">
    <source>
        <dbReference type="ARBA" id="ARBA00001946"/>
    </source>
</evidence>
<evidence type="ECO:0000256" key="2">
    <source>
        <dbReference type="ARBA" id="ARBA00003213"/>
    </source>
</evidence>
<evidence type="ECO:0000256" key="4">
    <source>
        <dbReference type="ARBA" id="ARBA00022679"/>
    </source>
</evidence>
<comment type="function">
    <text evidence="2 10 12">Catalyzes the transfer of a dimethylallyl group onto the adenine at position 37 in tRNAs that read codons beginning with uridine, leading to the formation of N6-(dimethylallyl)adenosine (i(6)A).</text>
</comment>
<dbReference type="NCBIfam" id="TIGR00174">
    <property type="entry name" value="miaA"/>
    <property type="match status" value="1"/>
</dbReference>
<dbReference type="AlphaFoldDB" id="A0A926ISC8"/>
<comment type="caution">
    <text evidence="10">Lacks conserved residue(s) required for the propagation of feature annotation.</text>
</comment>
<dbReference type="HAMAP" id="MF_00185">
    <property type="entry name" value="IPP_trans"/>
    <property type="match status" value="1"/>
</dbReference>
<evidence type="ECO:0000256" key="10">
    <source>
        <dbReference type="HAMAP-Rule" id="MF_00185"/>
    </source>
</evidence>
<dbReference type="EMBL" id="JACRTE010000004">
    <property type="protein sequence ID" value="MBC8596264.1"/>
    <property type="molecule type" value="Genomic_DNA"/>
</dbReference>
<dbReference type="Gene3D" id="1.10.20.140">
    <property type="match status" value="1"/>
</dbReference>
<evidence type="ECO:0000256" key="8">
    <source>
        <dbReference type="ARBA" id="ARBA00022842"/>
    </source>
</evidence>
<evidence type="ECO:0000256" key="11">
    <source>
        <dbReference type="RuleBase" id="RU003783"/>
    </source>
</evidence>
<keyword evidence="5 10" id="KW-0819">tRNA processing</keyword>
<dbReference type="InterPro" id="IPR018022">
    <property type="entry name" value="IPT"/>
</dbReference>
<sequence>MTDKNRIFAAAIVGPTGVGKTKTSVLLAKKINAQIVSADSMQVYRHMDIGTAKAAEDEMCGVKHYMLSVAEPWEEYNVVRYAGEAKKAVNEIFENGFFPLVVGGTGLYADALLNGTDFSVTANDEEYREYLKKTAEEKGSEYLHAMLEKIDKESAEKIHCNNVKRVIRALEIYHVTGKTKTENDSDANKNANGIDCVKIGLYLENAVLYERINARVDGMIKNGLIGEVEKILKSERGFSKTSSQAIGYREIIDYLNGKTTLFEATELLKRNSRRYAKRQYTWFMRDKSINWIDAKNLPCEKMAGLCEEIINNAKRERNIL</sequence>
<evidence type="ECO:0000313" key="14">
    <source>
        <dbReference type="EMBL" id="MBC8596264.1"/>
    </source>
</evidence>
<dbReference type="GO" id="GO:0005524">
    <property type="term" value="F:ATP binding"/>
    <property type="evidence" value="ECO:0007669"/>
    <property type="project" value="UniProtKB-UniRule"/>
</dbReference>
<comment type="cofactor">
    <cofactor evidence="1 10">
        <name>Mg(2+)</name>
        <dbReference type="ChEBI" id="CHEBI:18420"/>
    </cofactor>
</comment>
<dbReference type="Gene3D" id="3.40.50.300">
    <property type="entry name" value="P-loop containing nucleotide triphosphate hydrolases"/>
    <property type="match status" value="1"/>
</dbReference>
<dbReference type="EC" id="2.5.1.75" evidence="10"/>
<feature type="binding site" evidence="10">
    <location>
        <begin position="14"/>
        <end position="21"/>
    </location>
    <ligand>
        <name>ATP</name>
        <dbReference type="ChEBI" id="CHEBI:30616"/>
    </ligand>
</feature>
<feature type="site" description="Interaction with substrate tRNA" evidence="10">
    <location>
        <position position="128"/>
    </location>
</feature>
<comment type="catalytic activity">
    <reaction evidence="9 10 11">
        <text>adenosine(37) in tRNA + dimethylallyl diphosphate = N(6)-dimethylallyladenosine(37) in tRNA + diphosphate</text>
        <dbReference type="Rhea" id="RHEA:26482"/>
        <dbReference type="Rhea" id="RHEA-COMP:10162"/>
        <dbReference type="Rhea" id="RHEA-COMP:10375"/>
        <dbReference type="ChEBI" id="CHEBI:33019"/>
        <dbReference type="ChEBI" id="CHEBI:57623"/>
        <dbReference type="ChEBI" id="CHEBI:74411"/>
        <dbReference type="ChEBI" id="CHEBI:74415"/>
        <dbReference type="EC" id="2.5.1.75"/>
    </reaction>
</comment>
<dbReference type="RefSeq" id="WP_262431766.1">
    <property type="nucleotide sequence ID" value="NZ_JACRTE010000004.1"/>
</dbReference>
<evidence type="ECO:0000256" key="12">
    <source>
        <dbReference type="RuleBase" id="RU003784"/>
    </source>
</evidence>
<evidence type="ECO:0000256" key="3">
    <source>
        <dbReference type="ARBA" id="ARBA00005842"/>
    </source>
</evidence>
<dbReference type="SUPFAM" id="SSF52540">
    <property type="entry name" value="P-loop containing nucleoside triphosphate hydrolases"/>
    <property type="match status" value="2"/>
</dbReference>
<keyword evidence="4 10" id="KW-0808">Transferase</keyword>
<proteinExistence type="inferred from homology"/>
<evidence type="ECO:0000256" key="7">
    <source>
        <dbReference type="ARBA" id="ARBA00022840"/>
    </source>
</evidence>
<keyword evidence="6 10" id="KW-0547">Nucleotide-binding</keyword>
<dbReference type="FunFam" id="1.10.20.140:FF:000001">
    <property type="entry name" value="tRNA dimethylallyltransferase"/>
    <property type="match status" value="1"/>
</dbReference>
<feature type="region of interest" description="Interaction with substrate tRNA" evidence="10">
    <location>
        <begin position="39"/>
        <end position="42"/>
    </location>
</feature>
<feature type="site" description="Interaction with substrate tRNA" evidence="10">
    <location>
        <position position="105"/>
    </location>
</feature>
<reference evidence="14" key="1">
    <citation type="submission" date="2020-08" db="EMBL/GenBank/DDBJ databases">
        <title>Genome public.</title>
        <authorList>
            <person name="Liu C."/>
            <person name="Sun Q."/>
        </authorList>
    </citation>
    <scope>NUCLEOTIDE SEQUENCE</scope>
    <source>
        <strain evidence="14">NSJ-50</strain>
    </source>
</reference>
<comment type="subunit">
    <text evidence="10">Monomer.</text>
</comment>
<dbReference type="InterPro" id="IPR039657">
    <property type="entry name" value="Dimethylallyltransferase"/>
</dbReference>
<organism evidence="14 15">
    <name type="scientific">Qingrenia yutianensis</name>
    <dbReference type="NCBI Taxonomy" id="2763676"/>
    <lineage>
        <taxon>Bacteria</taxon>
        <taxon>Bacillati</taxon>
        <taxon>Bacillota</taxon>
        <taxon>Clostridia</taxon>
        <taxon>Eubacteriales</taxon>
        <taxon>Oscillospiraceae</taxon>
        <taxon>Qingrenia</taxon>
    </lineage>
</organism>
<comment type="similarity">
    <text evidence="3 10 13">Belongs to the IPP transferase family.</text>
</comment>
<evidence type="ECO:0000256" key="9">
    <source>
        <dbReference type="ARBA" id="ARBA00049563"/>
    </source>
</evidence>
<dbReference type="PANTHER" id="PTHR11088">
    <property type="entry name" value="TRNA DIMETHYLALLYLTRANSFERASE"/>
    <property type="match status" value="1"/>
</dbReference>
<protein>
    <recommendedName>
        <fullName evidence="10">tRNA dimethylallyltransferase</fullName>
        <ecNumber evidence="10">2.5.1.75</ecNumber>
    </recommendedName>
    <alternativeName>
        <fullName evidence="10">Dimethylallyl diphosphate:tRNA dimethylallyltransferase</fullName>
        <shortName evidence="10">DMAPP:tRNA dimethylallyltransferase</shortName>
        <shortName evidence="10">DMATase</shortName>
    </alternativeName>
    <alternativeName>
        <fullName evidence="10">Isopentenyl-diphosphate:tRNA isopentenyltransferase</fullName>
        <shortName evidence="10">IPP transferase</shortName>
        <shortName evidence="10">IPPT</shortName>
        <shortName evidence="10">IPTase</shortName>
    </alternativeName>
</protein>
<gene>
    <name evidence="10 14" type="primary">miaA</name>
    <name evidence="14" type="ORF">H8706_05200</name>
</gene>
<keyword evidence="8 10" id="KW-0460">Magnesium</keyword>
<dbReference type="Proteomes" id="UP000647416">
    <property type="component" value="Unassembled WGS sequence"/>
</dbReference>
<evidence type="ECO:0000256" key="6">
    <source>
        <dbReference type="ARBA" id="ARBA00022741"/>
    </source>
</evidence>
<dbReference type="GO" id="GO:0006400">
    <property type="term" value="P:tRNA modification"/>
    <property type="evidence" value="ECO:0007669"/>
    <property type="project" value="TreeGrafter"/>
</dbReference>
<dbReference type="InterPro" id="IPR027417">
    <property type="entry name" value="P-loop_NTPase"/>
</dbReference>
<keyword evidence="15" id="KW-1185">Reference proteome</keyword>